<accession>A0AB34IN46</accession>
<keyword evidence="2" id="KW-1185">Reference proteome</keyword>
<evidence type="ECO:0000313" key="2">
    <source>
        <dbReference type="Proteomes" id="UP001515480"/>
    </source>
</evidence>
<proteinExistence type="predicted"/>
<protein>
    <submittedName>
        <fullName evidence="1">Uncharacterized protein</fullName>
    </submittedName>
</protein>
<comment type="caution">
    <text evidence="1">The sequence shown here is derived from an EMBL/GenBank/DDBJ whole genome shotgun (WGS) entry which is preliminary data.</text>
</comment>
<dbReference type="Proteomes" id="UP001515480">
    <property type="component" value="Unassembled WGS sequence"/>
</dbReference>
<dbReference type="AlphaFoldDB" id="A0AB34IN46"/>
<evidence type="ECO:0000313" key="1">
    <source>
        <dbReference type="EMBL" id="KAL1500690.1"/>
    </source>
</evidence>
<organism evidence="1 2">
    <name type="scientific">Prymnesium parvum</name>
    <name type="common">Toxic golden alga</name>
    <dbReference type="NCBI Taxonomy" id="97485"/>
    <lineage>
        <taxon>Eukaryota</taxon>
        <taxon>Haptista</taxon>
        <taxon>Haptophyta</taxon>
        <taxon>Prymnesiophyceae</taxon>
        <taxon>Prymnesiales</taxon>
        <taxon>Prymnesiaceae</taxon>
        <taxon>Prymnesium</taxon>
    </lineage>
</organism>
<gene>
    <name evidence="1" type="ORF">AB1Y20_013337</name>
</gene>
<name>A0AB34IN46_PRYPA</name>
<dbReference type="EMBL" id="JBGBPQ010000023">
    <property type="protein sequence ID" value="KAL1500690.1"/>
    <property type="molecule type" value="Genomic_DNA"/>
</dbReference>
<reference evidence="1 2" key="1">
    <citation type="journal article" date="2024" name="Science">
        <title>Giant polyketide synthase enzymes in the biosynthesis of giant marine polyether toxins.</title>
        <authorList>
            <person name="Fallon T.R."/>
            <person name="Shende V.V."/>
            <person name="Wierzbicki I.H."/>
            <person name="Pendleton A.L."/>
            <person name="Watervoot N.F."/>
            <person name="Auber R.P."/>
            <person name="Gonzalez D.J."/>
            <person name="Wisecaver J.H."/>
            <person name="Moore B.S."/>
        </authorList>
    </citation>
    <scope>NUCLEOTIDE SEQUENCE [LARGE SCALE GENOMIC DNA]</scope>
    <source>
        <strain evidence="1 2">12B1</strain>
    </source>
</reference>
<sequence>MASLSLDEVSGAPHVLTAAYVCSACCMPHSRDKYSNSQHKLGKRRRCIAWSPTPAAREEDAVQVYSSELGRCCRGESTSRQLQGDV</sequence>